<gene>
    <name evidence="1" type="ORF">C475_16326</name>
</gene>
<reference evidence="1 2" key="1">
    <citation type="journal article" date="2014" name="PLoS Genet.">
        <title>Phylogenetically driven sequencing of extremely halophilic archaea reveals strategies for static and dynamic osmo-response.</title>
        <authorList>
            <person name="Becker E.A."/>
            <person name="Seitzer P.M."/>
            <person name="Tritt A."/>
            <person name="Larsen D."/>
            <person name="Krusor M."/>
            <person name="Yao A.I."/>
            <person name="Wu D."/>
            <person name="Madern D."/>
            <person name="Eisen J.A."/>
            <person name="Darling A.E."/>
            <person name="Facciotti M.T."/>
        </authorList>
    </citation>
    <scope>NUCLEOTIDE SEQUENCE [LARGE SCALE GENOMIC DNA]</scope>
    <source>
        <strain evidence="1 2">2-9-1</strain>
    </source>
</reference>
<organism evidence="1 2">
    <name type="scientific">Halosimplex carlsbadense 2-9-1</name>
    <dbReference type="NCBI Taxonomy" id="797114"/>
    <lineage>
        <taxon>Archaea</taxon>
        <taxon>Methanobacteriati</taxon>
        <taxon>Methanobacteriota</taxon>
        <taxon>Stenosarchaea group</taxon>
        <taxon>Halobacteria</taxon>
        <taxon>Halobacteriales</taxon>
        <taxon>Haloarculaceae</taxon>
        <taxon>Halosimplex</taxon>
    </lineage>
</organism>
<name>M0CHB4_9EURY</name>
<accession>M0CHB4</accession>
<evidence type="ECO:0000313" key="1">
    <source>
        <dbReference type="EMBL" id="ELZ22685.1"/>
    </source>
</evidence>
<dbReference type="OrthoDB" id="385353at2157"/>
<dbReference type="Proteomes" id="UP000011626">
    <property type="component" value="Unassembled WGS sequence"/>
</dbReference>
<protein>
    <submittedName>
        <fullName evidence="1">Succinylglutamate desuccinylase/aspartoacylase</fullName>
    </submittedName>
</protein>
<dbReference type="SUPFAM" id="SSF53187">
    <property type="entry name" value="Zn-dependent exopeptidases"/>
    <property type="match status" value="1"/>
</dbReference>
<comment type="caution">
    <text evidence="1">The sequence shown here is derived from an EMBL/GenBank/DDBJ whole genome shotgun (WGS) entry which is preliminary data.</text>
</comment>
<dbReference type="EMBL" id="AOIU01000035">
    <property type="protein sequence ID" value="ELZ22685.1"/>
    <property type="molecule type" value="Genomic_DNA"/>
</dbReference>
<evidence type="ECO:0000313" key="2">
    <source>
        <dbReference type="Proteomes" id="UP000011626"/>
    </source>
</evidence>
<proteinExistence type="predicted"/>
<dbReference type="AlphaFoldDB" id="M0CHB4"/>
<keyword evidence="2" id="KW-1185">Reference proteome</keyword>
<sequence>MTAAVHGDELNGVKLLQDLADRYRPGEIHGTLSRAAQPVRRSSPSVSADGVGVVATFHISLSAISNLSLAVGHGSNGPRLGSN</sequence>
<dbReference type="Gene3D" id="3.40.630.10">
    <property type="entry name" value="Zn peptidases"/>
    <property type="match status" value="1"/>
</dbReference>
<dbReference type="STRING" id="797114.C475_16326"/>